<evidence type="ECO:0000313" key="2">
    <source>
        <dbReference type="EMBL" id="MFC3041164.1"/>
    </source>
</evidence>
<evidence type="ECO:0000313" key="3">
    <source>
        <dbReference type="Proteomes" id="UP001595279"/>
    </source>
</evidence>
<organism evidence="2 3">
    <name type="scientific">Virgibacillus xinjiangensis</name>
    <dbReference type="NCBI Taxonomy" id="393090"/>
    <lineage>
        <taxon>Bacteria</taxon>
        <taxon>Bacillati</taxon>
        <taxon>Bacillota</taxon>
        <taxon>Bacilli</taxon>
        <taxon>Bacillales</taxon>
        <taxon>Bacillaceae</taxon>
        <taxon>Virgibacillus</taxon>
    </lineage>
</organism>
<dbReference type="RefSeq" id="WP_390273326.1">
    <property type="nucleotide sequence ID" value="NZ_JBHRSA010000046.1"/>
</dbReference>
<name>A0ABV7CXG3_9BACI</name>
<reference evidence="3" key="1">
    <citation type="journal article" date="2019" name="Int. J. Syst. Evol. Microbiol.">
        <title>The Global Catalogue of Microorganisms (GCM) 10K type strain sequencing project: providing services to taxonomists for standard genome sequencing and annotation.</title>
        <authorList>
            <consortium name="The Broad Institute Genomics Platform"/>
            <consortium name="The Broad Institute Genome Sequencing Center for Infectious Disease"/>
            <person name="Wu L."/>
            <person name="Ma J."/>
        </authorList>
    </citation>
    <scope>NUCLEOTIDE SEQUENCE [LARGE SCALE GENOMIC DNA]</scope>
    <source>
        <strain evidence="3">KCTC 13128</strain>
    </source>
</reference>
<proteinExistence type="predicted"/>
<dbReference type="Proteomes" id="UP001595279">
    <property type="component" value="Unassembled WGS sequence"/>
</dbReference>
<sequence>MAQEKKGPNNQFKEEQHHGEHRNGRKSPYKNSSVHGDEGMDQYISRKEE</sequence>
<gene>
    <name evidence="2" type="ORF">ACFOGI_13025</name>
</gene>
<feature type="region of interest" description="Disordered" evidence="1">
    <location>
        <begin position="1"/>
        <end position="49"/>
    </location>
</feature>
<evidence type="ECO:0000256" key="1">
    <source>
        <dbReference type="SAM" id="MobiDB-lite"/>
    </source>
</evidence>
<protein>
    <submittedName>
        <fullName evidence="2">Uncharacterized protein</fullName>
    </submittedName>
</protein>
<feature type="compositionally biased region" description="Basic and acidic residues" evidence="1">
    <location>
        <begin position="1"/>
        <end position="22"/>
    </location>
</feature>
<dbReference type="EMBL" id="JBHRSA010000046">
    <property type="protein sequence ID" value="MFC3041164.1"/>
    <property type="molecule type" value="Genomic_DNA"/>
</dbReference>
<accession>A0ABV7CXG3</accession>
<comment type="caution">
    <text evidence="2">The sequence shown here is derived from an EMBL/GenBank/DDBJ whole genome shotgun (WGS) entry which is preliminary data.</text>
</comment>
<keyword evidence="3" id="KW-1185">Reference proteome</keyword>